<feature type="transmembrane region" description="Helical" evidence="1">
    <location>
        <begin position="95"/>
        <end position="115"/>
    </location>
</feature>
<dbReference type="InterPro" id="IPR013879">
    <property type="entry name" value="DUF1761"/>
</dbReference>
<keyword evidence="1" id="KW-0472">Membrane</keyword>
<proteinExistence type="predicted"/>
<evidence type="ECO:0000313" key="2">
    <source>
        <dbReference type="EMBL" id="WEK36856.1"/>
    </source>
</evidence>
<dbReference type="EMBL" id="CP119311">
    <property type="protein sequence ID" value="WEK36856.1"/>
    <property type="molecule type" value="Genomic_DNA"/>
</dbReference>
<dbReference type="Proteomes" id="UP001220610">
    <property type="component" value="Chromosome"/>
</dbReference>
<protein>
    <submittedName>
        <fullName evidence="2">DUF1761 domain-containing protein</fullName>
    </submittedName>
</protein>
<feature type="transmembrane region" description="Helical" evidence="1">
    <location>
        <begin position="122"/>
        <end position="144"/>
    </location>
</feature>
<dbReference type="AlphaFoldDB" id="A0AAJ5WTM6"/>
<sequence length="145" mass="15573">MVDFHSINWLAVLVAGIVAFMLGGVWYSPALLGNAWMKENKLTLEMVQGANKGRLFGWYFLLSLVIATNLALFLAPSPAACPSGCAHTIDLAGGALAGLLTGVWVFSFLAIIALFEQKTARYIFINGGYCMLALTLMGAIIGAWR</sequence>
<feature type="transmembrane region" description="Helical" evidence="1">
    <location>
        <begin position="55"/>
        <end position="75"/>
    </location>
</feature>
<name>A0AAJ5WTM6_9BACT</name>
<keyword evidence="1" id="KW-0812">Transmembrane</keyword>
<organism evidence="2 3">
    <name type="scientific">Candidatus Pseudobacter hemicellulosilyticus</name>
    <dbReference type="NCBI Taxonomy" id="3121375"/>
    <lineage>
        <taxon>Bacteria</taxon>
        <taxon>Pseudomonadati</taxon>
        <taxon>Bacteroidota</taxon>
        <taxon>Chitinophagia</taxon>
        <taxon>Chitinophagales</taxon>
        <taxon>Chitinophagaceae</taxon>
        <taxon>Pseudobacter</taxon>
    </lineage>
</organism>
<gene>
    <name evidence="2" type="ORF">P0Y53_05015</name>
</gene>
<dbReference type="Pfam" id="PF08570">
    <property type="entry name" value="DUF1761"/>
    <property type="match status" value="1"/>
</dbReference>
<keyword evidence="1" id="KW-1133">Transmembrane helix</keyword>
<accession>A0AAJ5WTM6</accession>
<evidence type="ECO:0000313" key="3">
    <source>
        <dbReference type="Proteomes" id="UP001220610"/>
    </source>
</evidence>
<feature type="transmembrane region" description="Helical" evidence="1">
    <location>
        <begin position="6"/>
        <end position="34"/>
    </location>
</feature>
<evidence type="ECO:0000256" key="1">
    <source>
        <dbReference type="SAM" id="Phobius"/>
    </source>
</evidence>
<reference evidence="2" key="1">
    <citation type="submission" date="2023-03" db="EMBL/GenBank/DDBJ databases">
        <title>Andean soil-derived lignocellulolytic bacterial consortium as a source of novel taxa and putative plastic-active enzymes.</title>
        <authorList>
            <person name="Diaz-Garcia L."/>
            <person name="Chuvochina M."/>
            <person name="Feuerriegel G."/>
            <person name="Bunk B."/>
            <person name="Sproer C."/>
            <person name="Streit W.R."/>
            <person name="Rodriguez L.M."/>
            <person name="Overmann J."/>
            <person name="Jimenez D.J."/>
        </authorList>
    </citation>
    <scope>NUCLEOTIDE SEQUENCE</scope>
    <source>
        <strain evidence="2">MAG 7</strain>
    </source>
</reference>